<organism evidence="2 3">
    <name type="scientific">Rhizobium soli</name>
    <dbReference type="NCBI Taxonomy" id="424798"/>
    <lineage>
        <taxon>Bacteria</taxon>
        <taxon>Pseudomonadati</taxon>
        <taxon>Pseudomonadota</taxon>
        <taxon>Alphaproteobacteria</taxon>
        <taxon>Hyphomicrobiales</taxon>
        <taxon>Rhizobiaceae</taxon>
        <taxon>Rhizobium/Agrobacterium group</taxon>
        <taxon>Rhizobium</taxon>
    </lineage>
</organism>
<dbReference type="SUPFAM" id="SSF143744">
    <property type="entry name" value="GlcG-like"/>
    <property type="match status" value="1"/>
</dbReference>
<protein>
    <recommendedName>
        <fullName evidence="1">UPF0303 protein F4695_002902</fullName>
    </recommendedName>
</protein>
<dbReference type="PANTHER" id="PTHR28255">
    <property type="match status" value="1"/>
</dbReference>
<evidence type="ECO:0000313" key="2">
    <source>
        <dbReference type="EMBL" id="MBB6509534.1"/>
    </source>
</evidence>
<dbReference type="NCBIfam" id="NF002696">
    <property type="entry name" value="PRK02487.1-5"/>
    <property type="match status" value="1"/>
</dbReference>
<comment type="caution">
    <text evidence="2">The sequence shown here is derived from an EMBL/GenBank/DDBJ whole genome shotgun (WGS) entry which is preliminary data.</text>
</comment>
<evidence type="ECO:0000256" key="1">
    <source>
        <dbReference type="HAMAP-Rule" id="MF_00761"/>
    </source>
</evidence>
<sequence>MTLEQDIARIAEQEAALIFDRFGPDEAWRLGSLLRDMAIEKGLPVAIGIRLHSMPLFYTALPGSMPDNEDWVRRKSNVVLRFFQSSYGMGLKMTRQETTLEAKFSLPIADYAPHGGSFPIKVNGAGCIGAVTVSGLPQRDDHRLVVEALLVMMGKSSDGLQLEQAS</sequence>
<dbReference type="RefSeq" id="WP_184655073.1">
    <property type="nucleotide sequence ID" value="NZ_JACHBU010000005.1"/>
</dbReference>
<dbReference type="AlphaFoldDB" id="A0A7X0JKX5"/>
<keyword evidence="3" id="KW-1185">Reference proteome</keyword>
<evidence type="ECO:0000313" key="3">
    <source>
        <dbReference type="Proteomes" id="UP000585437"/>
    </source>
</evidence>
<dbReference type="Gene3D" id="3.30.450.150">
    <property type="entry name" value="Haem-degrading domain"/>
    <property type="match status" value="1"/>
</dbReference>
<dbReference type="InterPro" id="IPR038084">
    <property type="entry name" value="PduO/GlcC-like_sf"/>
</dbReference>
<reference evidence="2 3" key="1">
    <citation type="submission" date="2020-08" db="EMBL/GenBank/DDBJ databases">
        <title>The Agave Microbiome: Exploring the role of microbial communities in plant adaptations to desert environments.</title>
        <authorList>
            <person name="Partida-Martinez L.P."/>
        </authorList>
    </citation>
    <scope>NUCLEOTIDE SEQUENCE [LARGE SCALE GENOMIC DNA]</scope>
    <source>
        <strain evidence="2 3">AS3.12</strain>
    </source>
</reference>
<dbReference type="PANTHER" id="PTHR28255:SF1">
    <property type="entry name" value="UPF0303 PROTEIN YBR137W"/>
    <property type="match status" value="1"/>
</dbReference>
<dbReference type="PIRSF" id="PIRSF008757">
    <property type="entry name" value="UCP008757"/>
    <property type="match status" value="1"/>
</dbReference>
<dbReference type="InterPro" id="IPR005624">
    <property type="entry name" value="PduO/GlcC-like"/>
</dbReference>
<dbReference type="EMBL" id="JACHBU010000005">
    <property type="protein sequence ID" value="MBB6509534.1"/>
    <property type="molecule type" value="Genomic_DNA"/>
</dbReference>
<gene>
    <name evidence="2" type="ORF">F4695_002902</name>
</gene>
<dbReference type="Pfam" id="PF03928">
    <property type="entry name" value="HbpS-like"/>
    <property type="match status" value="1"/>
</dbReference>
<proteinExistence type="inferred from homology"/>
<accession>A0A7X0JKX5</accession>
<dbReference type="HAMAP" id="MF_00761">
    <property type="entry name" value="UPF0303"/>
    <property type="match status" value="1"/>
</dbReference>
<dbReference type="Proteomes" id="UP000585437">
    <property type="component" value="Unassembled WGS sequence"/>
</dbReference>
<name>A0A7X0JKX5_9HYPH</name>
<dbReference type="InterPro" id="IPR010371">
    <property type="entry name" value="YBR137W-like"/>
</dbReference>
<comment type="similarity">
    <text evidence="1">Belongs to the UPF0303 family.</text>
</comment>